<gene>
    <name evidence="6" type="ORF">BFN67_02825</name>
</gene>
<accession>A0A1V8RS78</accession>
<dbReference type="GO" id="GO:0005524">
    <property type="term" value="F:ATP binding"/>
    <property type="evidence" value="ECO:0007669"/>
    <property type="project" value="UniProtKB-KW"/>
</dbReference>
<evidence type="ECO:0000313" key="6">
    <source>
        <dbReference type="EMBL" id="OQM75974.1"/>
    </source>
</evidence>
<sequence length="198" mass="22102">MHELDPAFQAPIADWADVRRWRKAERERLIAARLAVSADERAAMSARIAKGLDAVIGDIDGRMVSLYWPFRGEPDLRPCMDEINARGGRTALPLVIEKGQPLVFRAYKHGDKLVKGVWNIPIPETGDPVFPDIVISPVVGIDPNRYRLGYGGGFYDRTLAAMPFKPMVIAVGYELQRIPTIYPQAHDIPMDHLVTEAS</sequence>
<protein>
    <recommendedName>
        <fullName evidence="5">5-formyltetrahydrofolate cyclo-ligase</fullName>
        <ecNumber evidence="5">6.3.3.2</ecNumber>
    </recommendedName>
</protein>
<dbReference type="Pfam" id="PF01812">
    <property type="entry name" value="5-FTHF_cyc-lig"/>
    <property type="match status" value="1"/>
</dbReference>
<dbReference type="GO" id="GO:0009396">
    <property type="term" value="P:folic acid-containing compound biosynthetic process"/>
    <property type="evidence" value="ECO:0007669"/>
    <property type="project" value="TreeGrafter"/>
</dbReference>
<comment type="similarity">
    <text evidence="1 5">Belongs to the 5-formyltetrahydrofolate cyclo-ligase family.</text>
</comment>
<proteinExistence type="inferred from homology"/>
<feature type="binding site" evidence="4">
    <location>
        <position position="73"/>
    </location>
    <ligand>
        <name>substrate</name>
    </ligand>
</feature>
<name>A0A1V8RS78_9HYPH</name>
<dbReference type="GO" id="GO:0030272">
    <property type="term" value="F:5-formyltetrahydrofolate cyclo-ligase activity"/>
    <property type="evidence" value="ECO:0007669"/>
    <property type="project" value="UniProtKB-EC"/>
</dbReference>
<evidence type="ECO:0000256" key="1">
    <source>
        <dbReference type="ARBA" id="ARBA00010638"/>
    </source>
</evidence>
<evidence type="ECO:0000256" key="3">
    <source>
        <dbReference type="ARBA" id="ARBA00022840"/>
    </source>
</evidence>
<dbReference type="PANTHER" id="PTHR23407:SF1">
    <property type="entry name" value="5-FORMYLTETRAHYDROFOLATE CYCLO-LIGASE"/>
    <property type="match status" value="1"/>
</dbReference>
<keyword evidence="5" id="KW-0460">Magnesium</keyword>
<dbReference type="PIRSF" id="PIRSF006806">
    <property type="entry name" value="FTHF_cligase"/>
    <property type="match status" value="1"/>
</dbReference>
<dbReference type="SUPFAM" id="SSF100950">
    <property type="entry name" value="NagB/RpiA/CoA transferase-like"/>
    <property type="match status" value="1"/>
</dbReference>
<keyword evidence="5" id="KW-0479">Metal-binding</keyword>
<comment type="caution">
    <text evidence="6">The sequence shown here is derived from an EMBL/GenBank/DDBJ whole genome shotgun (WGS) entry which is preliminary data.</text>
</comment>
<evidence type="ECO:0000313" key="7">
    <source>
        <dbReference type="Proteomes" id="UP000191905"/>
    </source>
</evidence>
<dbReference type="PANTHER" id="PTHR23407">
    <property type="entry name" value="ATPASE INHIBITOR/5-FORMYLTETRAHYDROFOLATE CYCLO-LIGASE"/>
    <property type="match status" value="1"/>
</dbReference>
<feature type="binding site" evidence="4">
    <location>
        <begin position="147"/>
        <end position="155"/>
    </location>
    <ligand>
        <name>ATP</name>
        <dbReference type="ChEBI" id="CHEBI:30616"/>
    </ligand>
</feature>
<dbReference type="EMBL" id="MDET01000012">
    <property type="protein sequence ID" value="OQM75974.1"/>
    <property type="molecule type" value="Genomic_DNA"/>
</dbReference>
<evidence type="ECO:0000256" key="2">
    <source>
        <dbReference type="ARBA" id="ARBA00022741"/>
    </source>
</evidence>
<keyword evidence="6" id="KW-0436">Ligase</keyword>
<organism evidence="6 7">
    <name type="scientific">Manganibacter manganicus</name>
    <dbReference type="NCBI Taxonomy" id="1873176"/>
    <lineage>
        <taxon>Bacteria</taxon>
        <taxon>Pseudomonadati</taxon>
        <taxon>Pseudomonadota</taxon>
        <taxon>Alphaproteobacteria</taxon>
        <taxon>Hyphomicrobiales</taxon>
        <taxon>Phyllobacteriaceae</taxon>
        <taxon>Manganibacter</taxon>
    </lineage>
</organism>
<dbReference type="GO" id="GO:0035999">
    <property type="term" value="P:tetrahydrofolate interconversion"/>
    <property type="evidence" value="ECO:0007669"/>
    <property type="project" value="TreeGrafter"/>
</dbReference>
<dbReference type="NCBIfam" id="TIGR02727">
    <property type="entry name" value="MTHFS_bact"/>
    <property type="match status" value="1"/>
</dbReference>
<dbReference type="Proteomes" id="UP000191905">
    <property type="component" value="Unassembled WGS sequence"/>
</dbReference>
<dbReference type="InterPro" id="IPR037171">
    <property type="entry name" value="NagB/RpiA_transferase-like"/>
</dbReference>
<dbReference type="EC" id="6.3.3.2" evidence="5"/>
<evidence type="ECO:0000256" key="5">
    <source>
        <dbReference type="RuleBase" id="RU361279"/>
    </source>
</evidence>
<keyword evidence="7" id="KW-1185">Reference proteome</keyword>
<comment type="catalytic activity">
    <reaction evidence="5">
        <text>(6S)-5-formyl-5,6,7,8-tetrahydrofolate + ATP = (6R)-5,10-methenyltetrahydrofolate + ADP + phosphate</text>
        <dbReference type="Rhea" id="RHEA:10488"/>
        <dbReference type="ChEBI" id="CHEBI:30616"/>
        <dbReference type="ChEBI" id="CHEBI:43474"/>
        <dbReference type="ChEBI" id="CHEBI:57455"/>
        <dbReference type="ChEBI" id="CHEBI:57457"/>
        <dbReference type="ChEBI" id="CHEBI:456216"/>
        <dbReference type="EC" id="6.3.3.2"/>
    </reaction>
</comment>
<dbReference type="InterPro" id="IPR002698">
    <property type="entry name" value="FTHF_cligase"/>
</dbReference>
<dbReference type="AlphaFoldDB" id="A0A1V8RS78"/>
<dbReference type="STRING" id="1873176.BFN67_02825"/>
<dbReference type="InterPro" id="IPR024185">
    <property type="entry name" value="FTHF_cligase-like_sf"/>
</dbReference>
<reference evidence="6 7" key="1">
    <citation type="journal article" date="2016" name="Int. J. Syst. Evol. Microbiol.">
        <title>Pseudaminobacter manganicus sp. nov., isolated from sludge of a manganese mine.</title>
        <authorList>
            <person name="Li J."/>
            <person name="Huang J."/>
            <person name="Liao S."/>
            <person name="Wang G."/>
        </authorList>
    </citation>
    <scope>NUCLEOTIDE SEQUENCE [LARGE SCALE GENOMIC DNA]</scope>
    <source>
        <strain evidence="6 7">JH-7</strain>
    </source>
</reference>
<evidence type="ECO:0000256" key="4">
    <source>
        <dbReference type="PIRSR" id="PIRSR006806-1"/>
    </source>
</evidence>
<comment type="cofactor">
    <cofactor evidence="5">
        <name>Mg(2+)</name>
        <dbReference type="ChEBI" id="CHEBI:18420"/>
    </cofactor>
</comment>
<keyword evidence="2 4" id="KW-0547">Nucleotide-binding</keyword>
<dbReference type="Gene3D" id="3.40.50.10420">
    <property type="entry name" value="NagB/RpiA/CoA transferase-like"/>
    <property type="match status" value="1"/>
</dbReference>
<keyword evidence="3 4" id="KW-0067">ATP-binding</keyword>
<dbReference type="GO" id="GO:0046872">
    <property type="term" value="F:metal ion binding"/>
    <property type="evidence" value="ECO:0007669"/>
    <property type="project" value="UniProtKB-KW"/>
</dbReference>